<dbReference type="EMBL" id="REGN01011852">
    <property type="protein sequence ID" value="RMZ96838.1"/>
    <property type="molecule type" value="Genomic_DNA"/>
</dbReference>
<evidence type="ECO:0000313" key="1">
    <source>
        <dbReference type="EMBL" id="RMZ96838.1"/>
    </source>
</evidence>
<dbReference type="AlphaFoldDB" id="A0A3M7PCS0"/>
<keyword evidence="2" id="KW-1185">Reference proteome</keyword>
<evidence type="ECO:0000313" key="2">
    <source>
        <dbReference type="Proteomes" id="UP000276133"/>
    </source>
</evidence>
<dbReference type="Proteomes" id="UP000276133">
    <property type="component" value="Unassembled WGS sequence"/>
</dbReference>
<comment type="caution">
    <text evidence="1">The sequence shown here is derived from an EMBL/GenBank/DDBJ whole genome shotgun (WGS) entry which is preliminary data.</text>
</comment>
<protein>
    <submittedName>
        <fullName evidence="1">Uncharacterized protein</fullName>
    </submittedName>
</protein>
<name>A0A3M7PCS0_BRAPC</name>
<proteinExistence type="predicted"/>
<sequence length="91" mass="10785">MAFWKFFSGCRVLKAKNLSFYTQKKDYHNQTNKDEDELVEDVIDVGTGVEVAKENKRVETMSKIIKGTKKIWIFLHEINYYLCEQEIVTFI</sequence>
<reference evidence="1 2" key="1">
    <citation type="journal article" date="2018" name="Sci. Rep.">
        <title>Genomic signatures of local adaptation to the degree of environmental predictability in rotifers.</title>
        <authorList>
            <person name="Franch-Gras L."/>
            <person name="Hahn C."/>
            <person name="Garcia-Roger E.M."/>
            <person name="Carmona M.J."/>
            <person name="Serra M."/>
            <person name="Gomez A."/>
        </authorList>
    </citation>
    <scope>NUCLEOTIDE SEQUENCE [LARGE SCALE GENOMIC DNA]</scope>
    <source>
        <strain evidence="1">HYR1</strain>
    </source>
</reference>
<gene>
    <name evidence="1" type="ORF">BpHYR1_011648</name>
</gene>
<organism evidence="1 2">
    <name type="scientific">Brachionus plicatilis</name>
    <name type="common">Marine rotifer</name>
    <name type="synonym">Brachionus muelleri</name>
    <dbReference type="NCBI Taxonomy" id="10195"/>
    <lineage>
        <taxon>Eukaryota</taxon>
        <taxon>Metazoa</taxon>
        <taxon>Spiralia</taxon>
        <taxon>Gnathifera</taxon>
        <taxon>Rotifera</taxon>
        <taxon>Eurotatoria</taxon>
        <taxon>Monogononta</taxon>
        <taxon>Pseudotrocha</taxon>
        <taxon>Ploima</taxon>
        <taxon>Brachionidae</taxon>
        <taxon>Brachionus</taxon>
    </lineage>
</organism>
<accession>A0A3M7PCS0</accession>